<dbReference type="EMBL" id="MU004394">
    <property type="protein sequence ID" value="KAF2652754.1"/>
    <property type="molecule type" value="Genomic_DNA"/>
</dbReference>
<feature type="region of interest" description="Disordered" evidence="1">
    <location>
        <begin position="166"/>
        <end position="188"/>
    </location>
</feature>
<dbReference type="InterPro" id="IPR008893">
    <property type="entry name" value="WGR_domain"/>
</dbReference>
<name>A0A6A6T2J7_9PLEO</name>
<feature type="compositionally biased region" description="Low complexity" evidence="1">
    <location>
        <begin position="233"/>
        <end position="263"/>
    </location>
</feature>
<reference evidence="4" key="1">
    <citation type="journal article" date="2020" name="Stud. Mycol.">
        <title>101 Dothideomycetes genomes: a test case for predicting lifestyles and emergence of pathogens.</title>
        <authorList>
            <person name="Haridas S."/>
            <person name="Albert R."/>
            <person name="Binder M."/>
            <person name="Bloem J."/>
            <person name="Labutti K."/>
            <person name="Salamov A."/>
            <person name="Andreopoulos B."/>
            <person name="Baker S."/>
            <person name="Barry K."/>
            <person name="Bills G."/>
            <person name="Bluhm B."/>
            <person name="Cannon C."/>
            <person name="Castanera R."/>
            <person name="Culley D."/>
            <person name="Daum C."/>
            <person name="Ezra D."/>
            <person name="Gonzalez J."/>
            <person name="Henrissat B."/>
            <person name="Kuo A."/>
            <person name="Liang C."/>
            <person name="Lipzen A."/>
            <person name="Lutzoni F."/>
            <person name="Magnuson J."/>
            <person name="Mondo S."/>
            <person name="Nolan M."/>
            <person name="Ohm R."/>
            <person name="Pangilinan J."/>
            <person name="Park H.-J."/>
            <person name="Ramirez L."/>
            <person name="Alfaro M."/>
            <person name="Sun H."/>
            <person name="Tritt A."/>
            <person name="Yoshinaga Y."/>
            <person name="Zwiers L.-H."/>
            <person name="Turgeon B."/>
            <person name="Goodwin S."/>
            <person name="Spatafora J."/>
            <person name="Crous P."/>
            <person name="Grigoriev I."/>
        </authorList>
    </citation>
    <scope>NUCLEOTIDE SEQUENCE</scope>
    <source>
        <strain evidence="4">CBS 122681</strain>
    </source>
</reference>
<dbReference type="InterPro" id="IPR036420">
    <property type="entry name" value="BRCT_dom_sf"/>
</dbReference>
<proteinExistence type="predicted"/>
<feature type="compositionally biased region" description="Pro residues" evidence="1">
    <location>
        <begin position="218"/>
        <end position="232"/>
    </location>
</feature>
<dbReference type="Gene3D" id="3.40.50.10190">
    <property type="entry name" value="BRCT domain"/>
    <property type="match status" value="1"/>
</dbReference>
<dbReference type="PROSITE" id="PS50172">
    <property type="entry name" value="BRCT"/>
    <property type="match status" value="1"/>
</dbReference>
<gene>
    <name evidence="4" type="ORF">K491DRAFT_718611</name>
</gene>
<feature type="domain" description="BRCT" evidence="2">
    <location>
        <begin position="1"/>
        <end position="93"/>
    </location>
</feature>
<dbReference type="AlphaFoldDB" id="A0A6A6T2J7"/>
<dbReference type="InterPro" id="IPR001357">
    <property type="entry name" value="BRCT_dom"/>
</dbReference>
<accession>A0A6A6T2J7</accession>
<sequence>MGCLKNLVIAATNDVGYKPDQLKKWVEANSGIWVPRVGRGVKITHLVCGQSAWKAKDDAVQKAQASGAYIVTFDWLEDSLQARRKLAERTYLWEKVVHEKKKTKERKKIAKLADTNKFRKGSQKAIEDIGSGESATPSRGSSLKPGGFFASSMEALKEARLKRELKEKEKTASYASSSTKGDDNKRSAMEVDEYADKEKPAVKGDLVFKGSGEKSVSPAPPTLAPASLPTPPRSTSASKPSPDPPTSSTSTCTSQPPCPAPAVQVPEAKPAKLTDNYHLYLDATGFEYSIMLVRTNLHHNNHAMYSLRIYESNTKPHTYCTFVRYAPPKEAPAPMLMKNGIPILLPASSTTPLKSEENATPKKQPTTTNPDMPTAPPANKPYRALLTPLDADFSTAFRVFRHAFRDMTLLSWEERVYADVKNRQKAYATLCKIEPYTYRGPALGLPAGNVPAIPLQSGSIGKGSGKNALDSIMRDKDDGYIRGSLGLPGVDIGLSPGGSIGNLVHREAEAARKAKEEEEERERIKAMNQRNGGLKAKASSAAAQGSGPKKPNWNKPLFNSVSGPGVVGNAGGYGAMGFAKRDAKYDKFFYKD</sequence>
<feature type="region of interest" description="Disordered" evidence="1">
    <location>
        <begin position="347"/>
        <end position="379"/>
    </location>
</feature>
<feature type="region of interest" description="Disordered" evidence="1">
    <location>
        <begin position="123"/>
        <end position="147"/>
    </location>
</feature>
<dbReference type="SMART" id="SM00292">
    <property type="entry name" value="BRCT"/>
    <property type="match status" value="1"/>
</dbReference>
<feature type="compositionally biased region" description="Low complexity" evidence="1">
    <location>
        <begin position="532"/>
        <end position="550"/>
    </location>
</feature>
<feature type="compositionally biased region" description="Basic and acidic residues" evidence="1">
    <location>
        <begin position="511"/>
        <end position="525"/>
    </location>
</feature>
<dbReference type="SUPFAM" id="SSF52113">
    <property type="entry name" value="BRCT domain"/>
    <property type="match status" value="1"/>
</dbReference>
<protein>
    <submittedName>
        <fullName evidence="4">Uncharacterized protein</fullName>
    </submittedName>
</protein>
<feature type="region of interest" description="Disordered" evidence="1">
    <location>
        <begin position="511"/>
        <end position="557"/>
    </location>
</feature>
<feature type="compositionally biased region" description="Polar residues" evidence="1">
    <location>
        <begin position="361"/>
        <end position="371"/>
    </location>
</feature>
<dbReference type="InterPro" id="IPR036930">
    <property type="entry name" value="WGR_dom_sf"/>
</dbReference>
<evidence type="ECO:0000256" key="1">
    <source>
        <dbReference type="SAM" id="MobiDB-lite"/>
    </source>
</evidence>
<dbReference type="SUPFAM" id="SSF142921">
    <property type="entry name" value="WGR domain-like"/>
    <property type="match status" value="1"/>
</dbReference>
<evidence type="ECO:0000259" key="2">
    <source>
        <dbReference type="PROSITE" id="PS50172"/>
    </source>
</evidence>
<feature type="domain" description="WGR" evidence="3">
    <location>
        <begin position="276"/>
        <end position="427"/>
    </location>
</feature>
<feature type="region of interest" description="Disordered" evidence="1">
    <location>
        <begin position="208"/>
        <end position="263"/>
    </location>
</feature>
<dbReference type="PROSITE" id="PS51977">
    <property type="entry name" value="WGR"/>
    <property type="match status" value="1"/>
</dbReference>
<organism evidence="4 5">
    <name type="scientific">Lophiostoma macrostomum CBS 122681</name>
    <dbReference type="NCBI Taxonomy" id="1314788"/>
    <lineage>
        <taxon>Eukaryota</taxon>
        <taxon>Fungi</taxon>
        <taxon>Dikarya</taxon>
        <taxon>Ascomycota</taxon>
        <taxon>Pezizomycotina</taxon>
        <taxon>Dothideomycetes</taxon>
        <taxon>Pleosporomycetidae</taxon>
        <taxon>Pleosporales</taxon>
        <taxon>Lophiostomataceae</taxon>
        <taxon>Lophiostoma</taxon>
    </lineage>
</organism>
<evidence type="ECO:0000259" key="3">
    <source>
        <dbReference type="PROSITE" id="PS51977"/>
    </source>
</evidence>
<keyword evidence="5" id="KW-1185">Reference proteome</keyword>
<dbReference type="Proteomes" id="UP000799324">
    <property type="component" value="Unassembled WGS sequence"/>
</dbReference>
<dbReference type="OrthoDB" id="342264at2759"/>
<dbReference type="CDD" id="cd00027">
    <property type="entry name" value="BRCT"/>
    <property type="match status" value="1"/>
</dbReference>
<evidence type="ECO:0000313" key="4">
    <source>
        <dbReference type="EMBL" id="KAF2652754.1"/>
    </source>
</evidence>
<evidence type="ECO:0000313" key="5">
    <source>
        <dbReference type="Proteomes" id="UP000799324"/>
    </source>
</evidence>